<proteinExistence type="predicted"/>
<gene>
    <name evidence="2" type="ORF">FA10DRAFT_286753</name>
</gene>
<dbReference type="RefSeq" id="XP_025376046.1">
    <property type="nucleotide sequence ID" value="XM_025524094.1"/>
</dbReference>
<dbReference type="AlphaFoldDB" id="A0A316YJQ6"/>
<protein>
    <submittedName>
        <fullName evidence="2">Uncharacterized protein</fullName>
    </submittedName>
</protein>
<organism evidence="2 3">
    <name type="scientific">Acaromyces ingoldii</name>
    <dbReference type="NCBI Taxonomy" id="215250"/>
    <lineage>
        <taxon>Eukaryota</taxon>
        <taxon>Fungi</taxon>
        <taxon>Dikarya</taxon>
        <taxon>Basidiomycota</taxon>
        <taxon>Ustilaginomycotina</taxon>
        <taxon>Exobasidiomycetes</taxon>
        <taxon>Exobasidiales</taxon>
        <taxon>Cryptobasidiaceae</taxon>
        <taxon>Acaromyces</taxon>
    </lineage>
</organism>
<dbReference type="InParanoid" id="A0A316YJQ6"/>
<feature type="region of interest" description="Disordered" evidence="1">
    <location>
        <begin position="179"/>
        <end position="201"/>
    </location>
</feature>
<dbReference type="EMBL" id="KZ819637">
    <property type="protein sequence ID" value="PWN88848.1"/>
    <property type="molecule type" value="Genomic_DNA"/>
</dbReference>
<dbReference type="Proteomes" id="UP000245768">
    <property type="component" value="Unassembled WGS sequence"/>
</dbReference>
<evidence type="ECO:0000256" key="1">
    <source>
        <dbReference type="SAM" id="MobiDB-lite"/>
    </source>
</evidence>
<dbReference type="GeneID" id="37046010"/>
<reference evidence="2 3" key="1">
    <citation type="journal article" date="2018" name="Mol. Biol. Evol.">
        <title>Broad Genomic Sampling Reveals a Smut Pathogenic Ancestry of the Fungal Clade Ustilaginomycotina.</title>
        <authorList>
            <person name="Kijpornyongpan T."/>
            <person name="Mondo S.J."/>
            <person name="Barry K."/>
            <person name="Sandor L."/>
            <person name="Lee J."/>
            <person name="Lipzen A."/>
            <person name="Pangilinan J."/>
            <person name="LaButti K."/>
            <person name="Hainaut M."/>
            <person name="Henrissat B."/>
            <person name="Grigoriev I.V."/>
            <person name="Spatafora J.W."/>
            <person name="Aime M.C."/>
        </authorList>
    </citation>
    <scope>NUCLEOTIDE SEQUENCE [LARGE SCALE GENOMIC DNA]</scope>
    <source>
        <strain evidence="2 3">MCA 4198</strain>
    </source>
</reference>
<name>A0A316YJQ6_9BASI</name>
<accession>A0A316YJQ6</accession>
<keyword evidence="3" id="KW-1185">Reference proteome</keyword>
<feature type="compositionally biased region" description="Polar residues" evidence="1">
    <location>
        <begin position="75"/>
        <end position="88"/>
    </location>
</feature>
<feature type="region of interest" description="Disordered" evidence="1">
    <location>
        <begin position="75"/>
        <end position="134"/>
    </location>
</feature>
<sequence>MEDSGQLGRHTWHAGRFRRGAIFSEDNSDDVQVGSSRFDAAMEAPFEHWSSAIDLRGGLGPDDPFEMSNKVLSTSAPTSSALMPSTGRSSESLSSSSSDIVGATQTATTSKTSTRACTPRRRKQEQEKSQRYNARVQKQRKIIAGLFEELQTTLSRALDSSEVQHSLFALELKQALAHRRPAPTIDSSAKGTPRTDNERKRTNKLVHRCNELEKLECVSLLAGALLSRCDDASRIFECQVDANNLAEEMVRWSLVEVFRSWNKEWLDLEAMIERTRGEVMYIKGDPLLRLLQCPVPR</sequence>
<evidence type="ECO:0000313" key="2">
    <source>
        <dbReference type="EMBL" id="PWN88848.1"/>
    </source>
</evidence>
<evidence type="ECO:0000313" key="3">
    <source>
        <dbReference type="Proteomes" id="UP000245768"/>
    </source>
</evidence>
<feature type="compositionally biased region" description="Low complexity" evidence="1">
    <location>
        <begin position="89"/>
        <end position="117"/>
    </location>
</feature>